<evidence type="ECO:0000259" key="9">
    <source>
        <dbReference type="Pfam" id="PF26138"/>
    </source>
</evidence>
<sequence>MDNPSLPTDQSNTQHLTATEVPDNELIATLAAAGIAIVELDKIMISIAAAGVACKYLSSIWSTYEPYHGDGGQARYTRYLLNEVRPDLFHEIVRMERTTFTNLVEELKTNGYIKDGRLVSAEEQVLIFLDIVCHNNNMRQTAVKFHCGLYTIQRYFALILDSLYNMYPNYVKFDLESCKQPSRISEDPKYRPLHSALGALDGVLCFSRRAAFQSTQSPPSSTHPQLSSSTVFIPAGVPSELQSPWRNRKGFLAQNVLAAVNFNFEFVYVLAGWEGSAHDTRVFNDATSKGLKIAKKKYFLADAGYGLRHGLMTPFRGTQHHLKEQANAGKKPSNNKELYNLRHATLRNIVERIFGCIKRKFSILQAPPEIELKKQVRLVYALCMLWNFIRSHESIGNLFDDPDEDARTYRRTRMDTDTVNLDEEDSKMNARREQISRNLWKQYVEYNYNKQS</sequence>
<dbReference type="InterPro" id="IPR045249">
    <property type="entry name" value="HARBI1-like"/>
</dbReference>
<evidence type="ECO:0000256" key="6">
    <source>
        <dbReference type="ARBA" id="ARBA00022801"/>
    </source>
</evidence>
<organism evidence="10 11">
    <name type="scientific">Puccinia striiformis f. sp. tritici PST-78</name>
    <dbReference type="NCBI Taxonomy" id="1165861"/>
    <lineage>
        <taxon>Eukaryota</taxon>
        <taxon>Fungi</taxon>
        <taxon>Dikarya</taxon>
        <taxon>Basidiomycota</taxon>
        <taxon>Pucciniomycotina</taxon>
        <taxon>Pucciniomycetes</taxon>
        <taxon>Pucciniales</taxon>
        <taxon>Pucciniaceae</taxon>
        <taxon>Puccinia</taxon>
    </lineage>
</organism>
<dbReference type="InterPro" id="IPR058353">
    <property type="entry name" value="DUF8040"/>
</dbReference>
<evidence type="ECO:0000313" key="10">
    <source>
        <dbReference type="EMBL" id="KNE92681.1"/>
    </source>
</evidence>
<keyword evidence="7" id="KW-0539">Nucleus</keyword>
<gene>
    <name evidence="10" type="ORF">PSTG_13894</name>
</gene>
<comment type="caution">
    <text evidence="10">The sequence shown here is derived from an EMBL/GenBank/DDBJ whole genome shotgun (WGS) entry which is preliminary data.</text>
</comment>
<dbReference type="PANTHER" id="PTHR22930">
    <property type="match status" value="1"/>
</dbReference>
<keyword evidence="4" id="KW-0540">Nuclease</keyword>
<dbReference type="PANTHER" id="PTHR22930:SF85">
    <property type="entry name" value="GH03217P-RELATED"/>
    <property type="match status" value="1"/>
</dbReference>
<evidence type="ECO:0000313" key="11">
    <source>
        <dbReference type="Proteomes" id="UP000054564"/>
    </source>
</evidence>
<dbReference type="STRING" id="1165861.A0A0L0V0G4"/>
<keyword evidence="11" id="KW-1185">Reference proteome</keyword>
<evidence type="ECO:0000256" key="2">
    <source>
        <dbReference type="ARBA" id="ARBA00004123"/>
    </source>
</evidence>
<dbReference type="Proteomes" id="UP000054564">
    <property type="component" value="Unassembled WGS sequence"/>
</dbReference>
<feature type="domain" description="DDE Tnp4" evidence="8">
    <location>
        <begin position="241"/>
        <end position="387"/>
    </location>
</feature>
<evidence type="ECO:0000256" key="4">
    <source>
        <dbReference type="ARBA" id="ARBA00022722"/>
    </source>
</evidence>
<dbReference type="InterPro" id="IPR027806">
    <property type="entry name" value="HARBI1_dom"/>
</dbReference>
<dbReference type="GO" id="GO:0005634">
    <property type="term" value="C:nucleus"/>
    <property type="evidence" value="ECO:0007669"/>
    <property type="project" value="UniProtKB-SubCell"/>
</dbReference>
<dbReference type="Pfam" id="PF13359">
    <property type="entry name" value="DDE_Tnp_4"/>
    <property type="match status" value="1"/>
</dbReference>
<dbReference type="GO" id="GO:0016787">
    <property type="term" value="F:hydrolase activity"/>
    <property type="evidence" value="ECO:0007669"/>
    <property type="project" value="UniProtKB-KW"/>
</dbReference>
<comment type="similarity">
    <text evidence="3">Belongs to the HARBI1 family.</text>
</comment>
<keyword evidence="6" id="KW-0378">Hydrolase</keyword>
<proteinExistence type="inferred from homology"/>
<dbReference type="GO" id="GO:0046872">
    <property type="term" value="F:metal ion binding"/>
    <property type="evidence" value="ECO:0007669"/>
    <property type="project" value="UniProtKB-KW"/>
</dbReference>
<dbReference type="Pfam" id="PF26138">
    <property type="entry name" value="DUF8040"/>
    <property type="match status" value="1"/>
</dbReference>
<evidence type="ECO:0000256" key="7">
    <source>
        <dbReference type="ARBA" id="ARBA00023242"/>
    </source>
</evidence>
<protein>
    <submittedName>
        <fullName evidence="10">Uncharacterized protein</fullName>
    </submittedName>
</protein>
<evidence type="ECO:0000256" key="1">
    <source>
        <dbReference type="ARBA" id="ARBA00001968"/>
    </source>
</evidence>
<evidence type="ECO:0000256" key="3">
    <source>
        <dbReference type="ARBA" id="ARBA00006958"/>
    </source>
</evidence>
<evidence type="ECO:0000259" key="8">
    <source>
        <dbReference type="Pfam" id="PF13359"/>
    </source>
</evidence>
<comment type="subcellular location">
    <subcellularLocation>
        <location evidence="2">Nucleus</location>
    </subcellularLocation>
</comment>
<reference evidence="11" key="1">
    <citation type="submission" date="2014-03" db="EMBL/GenBank/DDBJ databases">
        <title>The Genome Sequence of Puccinia striiformis f. sp. tritici PST-78.</title>
        <authorList>
            <consortium name="The Broad Institute Genome Sequencing Platform"/>
            <person name="Cuomo C."/>
            <person name="Hulbert S."/>
            <person name="Chen X."/>
            <person name="Walker B."/>
            <person name="Young S.K."/>
            <person name="Zeng Q."/>
            <person name="Gargeya S."/>
            <person name="Fitzgerald M."/>
            <person name="Haas B."/>
            <person name="Abouelleil A."/>
            <person name="Alvarado L."/>
            <person name="Arachchi H.M."/>
            <person name="Berlin A.M."/>
            <person name="Chapman S.B."/>
            <person name="Goldberg J."/>
            <person name="Griggs A."/>
            <person name="Gujja S."/>
            <person name="Hansen M."/>
            <person name="Howarth C."/>
            <person name="Imamovic A."/>
            <person name="Larimer J."/>
            <person name="McCowan C."/>
            <person name="Montmayeur A."/>
            <person name="Murphy C."/>
            <person name="Neiman D."/>
            <person name="Pearson M."/>
            <person name="Priest M."/>
            <person name="Roberts A."/>
            <person name="Saif S."/>
            <person name="Shea T."/>
            <person name="Sisk P."/>
            <person name="Sykes S."/>
            <person name="Wortman J."/>
            <person name="Nusbaum C."/>
            <person name="Birren B."/>
        </authorList>
    </citation>
    <scope>NUCLEOTIDE SEQUENCE [LARGE SCALE GENOMIC DNA]</scope>
    <source>
        <strain evidence="11">race PST-78</strain>
    </source>
</reference>
<feature type="domain" description="DUF8040" evidence="9">
    <location>
        <begin position="85"/>
        <end position="163"/>
    </location>
</feature>
<evidence type="ECO:0000256" key="5">
    <source>
        <dbReference type="ARBA" id="ARBA00022723"/>
    </source>
</evidence>
<name>A0A0L0V0G4_9BASI</name>
<dbReference type="GO" id="GO:0004518">
    <property type="term" value="F:nuclease activity"/>
    <property type="evidence" value="ECO:0007669"/>
    <property type="project" value="UniProtKB-KW"/>
</dbReference>
<dbReference type="AlphaFoldDB" id="A0A0L0V0G4"/>
<dbReference type="EMBL" id="AJIL01000156">
    <property type="protein sequence ID" value="KNE92681.1"/>
    <property type="molecule type" value="Genomic_DNA"/>
</dbReference>
<accession>A0A0L0V0G4</accession>
<comment type="cofactor">
    <cofactor evidence="1">
        <name>a divalent metal cation</name>
        <dbReference type="ChEBI" id="CHEBI:60240"/>
    </cofactor>
</comment>
<keyword evidence="5" id="KW-0479">Metal-binding</keyword>